<evidence type="ECO:0008006" key="3">
    <source>
        <dbReference type="Google" id="ProtNLM"/>
    </source>
</evidence>
<dbReference type="Proteomes" id="UP000028511">
    <property type="component" value="Unassembled WGS sequence"/>
</dbReference>
<protein>
    <recommendedName>
        <fullName evidence="3">Addiction module antidote protein</fullName>
    </recommendedName>
</protein>
<comment type="caution">
    <text evidence="1">The sequence shown here is derived from an EMBL/GenBank/DDBJ whole genome shotgun (WGS) entry which is preliminary data.</text>
</comment>
<accession>A0A077NA23</accession>
<dbReference type="InterPro" id="IPR014057">
    <property type="entry name" value="HI1420"/>
</dbReference>
<evidence type="ECO:0000313" key="2">
    <source>
        <dbReference type="Proteomes" id="UP000028511"/>
    </source>
</evidence>
<dbReference type="AlphaFoldDB" id="A0A077NA23"/>
<reference evidence="1" key="1">
    <citation type="submission" date="2013-07" db="EMBL/GenBank/DDBJ databases">
        <title>Sub-species coevolution in mutualistic symbiosis.</title>
        <authorList>
            <person name="Murfin K."/>
            <person name="Klassen J."/>
            <person name="Lee M."/>
            <person name="Forst S."/>
            <person name="Stock P."/>
            <person name="Goodrich-Blair H."/>
        </authorList>
    </citation>
    <scope>NUCLEOTIDE SEQUENCE [LARGE SCALE GENOMIC DNA]</scope>
    <source>
        <strain evidence="1">Puntauvense</strain>
    </source>
</reference>
<organism evidence="1 2">
    <name type="scientific">Xenorhabdus bovienii str. puntauvense</name>
    <dbReference type="NCBI Taxonomy" id="1398201"/>
    <lineage>
        <taxon>Bacteria</taxon>
        <taxon>Pseudomonadati</taxon>
        <taxon>Pseudomonadota</taxon>
        <taxon>Gammaproteobacteria</taxon>
        <taxon>Enterobacterales</taxon>
        <taxon>Morganellaceae</taxon>
        <taxon>Xenorhabdus</taxon>
    </lineage>
</organism>
<dbReference type="PANTHER" id="PTHR40275">
    <property type="entry name" value="SSL7038 PROTEIN"/>
    <property type="match status" value="1"/>
</dbReference>
<dbReference type="EMBL" id="CBSW010000271">
    <property type="protein sequence ID" value="CDG98971.1"/>
    <property type="molecule type" value="Genomic_DNA"/>
</dbReference>
<dbReference type="Pfam" id="PF21716">
    <property type="entry name" value="dnstrm_HI1420"/>
    <property type="match status" value="1"/>
</dbReference>
<evidence type="ECO:0000313" key="1">
    <source>
        <dbReference type="EMBL" id="CDG98971.1"/>
    </source>
</evidence>
<dbReference type="PANTHER" id="PTHR40275:SF1">
    <property type="entry name" value="SSL7038 PROTEIN"/>
    <property type="match status" value="1"/>
</dbReference>
<name>A0A077NA23_XENBV</name>
<dbReference type="HOGENOM" id="CLU_137365_3_0_6"/>
<sequence length="122" mass="13965">MSEGLFEEVIMTKARLHDDTMVQLLREDTEFAQHYLHQAFVDMDEEGGQEALLMALRHVVEARGGMAQIADKAGVSRETLYRTLSPKGNPTLKTLRNWDSDPSYVRAEEVKIYSYSICFIHD</sequence>
<gene>
    <name evidence="1" type="ORF">XBP1_650053</name>
</gene>
<proteinExistence type="predicted"/>